<dbReference type="Proteomes" id="UP000283895">
    <property type="component" value="Unassembled WGS sequence"/>
</dbReference>
<evidence type="ECO:0000313" key="9">
    <source>
        <dbReference type="Proteomes" id="UP000283895"/>
    </source>
</evidence>
<protein>
    <recommendedName>
        <fullName evidence="7">Large ribosomal subunit protein bL32m</fullName>
    </recommendedName>
</protein>
<dbReference type="SUPFAM" id="SSF57829">
    <property type="entry name" value="Zn-binding ribosomal proteins"/>
    <property type="match status" value="1"/>
</dbReference>
<dbReference type="InterPro" id="IPR002677">
    <property type="entry name" value="Ribosomal_bL32"/>
</dbReference>
<evidence type="ECO:0000313" key="8">
    <source>
        <dbReference type="EMBL" id="ROW06787.1"/>
    </source>
</evidence>
<keyword evidence="6" id="KW-0687">Ribonucleoprotein</keyword>
<keyword evidence="4" id="KW-0689">Ribosomal protein</keyword>
<dbReference type="GO" id="GO:0005762">
    <property type="term" value="C:mitochondrial large ribosomal subunit"/>
    <property type="evidence" value="ECO:0007669"/>
    <property type="project" value="TreeGrafter"/>
</dbReference>
<gene>
    <name evidence="8" type="ORF">VMCG_04128</name>
</gene>
<evidence type="ECO:0000256" key="4">
    <source>
        <dbReference type="ARBA" id="ARBA00022980"/>
    </source>
</evidence>
<dbReference type="GO" id="GO:0003735">
    <property type="term" value="F:structural constituent of ribosome"/>
    <property type="evidence" value="ECO:0007669"/>
    <property type="project" value="InterPro"/>
</dbReference>
<dbReference type="InterPro" id="IPR051991">
    <property type="entry name" value="Mitoribosomal_protein_bL32"/>
</dbReference>
<evidence type="ECO:0000256" key="7">
    <source>
        <dbReference type="ARBA" id="ARBA00039935"/>
    </source>
</evidence>
<organism evidence="8 9">
    <name type="scientific">Cytospora schulzeri</name>
    <dbReference type="NCBI Taxonomy" id="448051"/>
    <lineage>
        <taxon>Eukaryota</taxon>
        <taxon>Fungi</taxon>
        <taxon>Dikarya</taxon>
        <taxon>Ascomycota</taxon>
        <taxon>Pezizomycotina</taxon>
        <taxon>Sordariomycetes</taxon>
        <taxon>Sordariomycetidae</taxon>
        <taxon>Diaporthales</taxon>
        <taxon>Cytosporaceae</taxon>
        <taxon>Cytospora</taxon>
    </lineage>
</organism>
<keyword evidence="5" id="KW-0496">Mitochondrion</keyword>
<comment type="subcellular location">
    <subcellularLocation>
        <location evidence="1">Mitochondrion</location>
    </subcellularLocation>
</comment>
<dbReference type="STRING" id="356882.A0A423WU31"/>
<evidence type="ECO:0000256" key="3">
    <source>
        <dbReference type="ARBA" id="ARBA00022946"/>
    </source>
</evidence>
<reference evidence="8 9" key="1">
    <citation type="submission" date="2015-09" db="EMBL/GenBank/DDBJ databases">
        <title>Host preference determinants of Valsa canker pathogens revealed by comparative genomics.</title>
        <authorList>
            <person name="Yin Z."/>
            <person name="Huang L."/>
        </authorList>
    </citation>
    <scope>NUCLEOTIDE SEQUENCE [LARGE SCALE GENOMIC DNA]</scope>
    <source>
        <strain evidence="8 9">03-1</strain>
    </source>
</reference>
<evidence type="ECO:0000256" key="5">
    <source>
        <dbReference type="ARBA" id="ARBA00023128"/>
    </source>
</evidence>
<evidence type="ECO:0000256" key="1">
    <source>
        <dbReference type="ARBA" id="ARBA00004173"/>
    </source>
</evidence>
<dbReference type="GO" id="GO:0006412">
    <property type="term" value="P:translation"/>
    <property type="evidence" value="ECO:0007669"/>
    <property type="project" value="InterPro"/>
</dbReference>
<dbReference type="AlphaFoldDB" id="A0A423WU31"/>
<dbReference type="PANTHER" id="PTHR21026:SF2">
    <property type="entry name" value="LARGE RIBOSOMAL SUBUNIT PROTEIN BL32M"/>
    <property type="match status" value="1"/>
</dbReference>
<dbReference type="PANTHER" id="PTHR21026">
    <property type="entry name" value="39S RIBOSOMAL PROTEIN L32, MITOCHONDRIAL"/>
    <property type="match status" value="1"/>
</dbReference>
<dbReference type="NCBIfam" id="TIGR01031">
    <property type="entry name" value="rpmF_bact"/>
    <property type="match status" value="1"/>
</dbReference>
<dbReference type="EMBL" id="LKEA01000009">
    <property type="protein sequence ID" value="ROW06787.1"/>
    <property type="molecule type" value="Genomic_DNA"/>
</dbReference>
<accession>A0A423WU31</accession>
<evidence type="ECO:0000256" key="2">
    <source>
        <dbReference type="ARBA" id="ARBA00008560"/>
    </source>
</evidence>
<evidence type="ECO:0000256" key="6">
    <source>
        <dbReference type="ARBA" id="ARBA00023274"/>
    </source>
</evidence>
<comment type="caution">
    <text evidence="8">The sequence shown here is derived from an EMBL/GenBank/DDBJ whole genome shotgun (WGS) entry which is preliminary data.</text>
</comment>
<keyword evidence="3" id="KW-0809">Transit peptide</keyword>
<proteinExistence type="inferred from homology"/>
<comment type="similarity">
    <text evidence="2">Belongs to the bacterial ribosomal protein bL32 family.</text>
</comment>
<dbReference type="Pfam" id="PF01783">
    <property type="entry name" value="Ribosomal_L32p"/>
    <property type="match status" value="1"/>
</dbReference>
<dbReference type="InterPro" id="IPR011332">
    <property type="entry name" value="Ribosomal_zn-bd"/>
</dbReference>
<name>A0A423WU31_9PEZI</name>
<dbReference type="OrthoDB" id="2014905at2759"/>
<keyword evidence="9" id="KW-1185">Reference proteome</keyword>
<sequence>MAGAMLSTRAANSLLPRLSSSRFASLCTRQISLPFLSKFAIALPAISLNIPSIPSLLEGIWEGILKAVPKKKTSHSKKRHRQMAGKALKDVTNLCKCPVCGGVKKMHYLCEHCMGKMKKMMDEKTRAKTAEATIKKDQE</sequence>